<feature type="region of interest" description="Disordered" evidence="1">
    <location>
        <begin position="132"/>
        <end position="162"/>
    </location>
</feature>
<protein>
    <submittedName>
        <fullName evidence="2">Uncharacterized protein</fullName>
    </submittedName>
</protein>
<dbReference type="Proteomes" id="UP000054107">
    <property type="component" value="Unassembled WGS sequence"/>
</dbReference>
<name>A0A0B7NXE5_9FUNG</name>
<organism evidence="2 3">
    <name type="scientific">Parasitella parasitica</name>
    <dbReference type="NCBI Taxonomy" id="35722"/>
    <lineage>
        <taxon>Eukaryota</taxon>
        <taxon>Fungi</taxon>
        <taxon>Fungi incertae sedis</taxon>
        <taxon>Mucoromycota</taxon>
        <taxon>Mucoromycotina</taxon>
        <taxon>Mucoromycetes</taxon>
        <taxon>Mucorales</taxon>
        <taxon>Mucorineae</taxon>
        <taxon>Mucoraceae</taxon>
        <taxon>Parasitella</taxon>
    </lineage>
</organism>
<gene>
    <name evidence="2" type="primary">PARPA_14364.1 scaffold 50072</name>
</gene>
<feature type="compositionally biased region" description="Acidic residues" evidence="1">
    <location>
        <begin position="142"/>
        <end position="161"/>
    </location>
</feature>
<feature type="compositionally biased region" description="Low complexity" evidence="1">
    <location>
        <begin position="251"/>
        <end position="272"/>
    </location>
</feature>
<feature type="region of interest" description="Disordered" evidence="1">
    <location>
        <begin position="213"/>
        <end position="312"/>
    </location>
</feature>
<evidence type="ECO:0000256" key="1">
    <source>
        <dbReference type="SAM" id="MobiDB-lite"/>
    </source>
</evidence>
<feature type="compositionally biased region" description="Polar residues" evidence="1">
    <location>
        <begin position="230"/>
        <end position="242"/>
    </location>
</feature>
<reference evidence="2 3" key="1">
    <citation type="submission" date="2014-09" db="EMBL/GenBank/DDBJ databases">
        <authorList>
            <person name="Ellenberger Sabrina"/>
        </authorList>
    </citation>
    <scope>NUCLEOTIDE SEQUENCE [LARGE SCALE GENOMIC DNA]</scope>
    <source>
        <strain evidence="2 3">CBS 412.66</strain>
    </source>
</reference>
<accession>A0A0B7NXE5</accession>
<keyword evidence="3" id="KW-1185">Reference proteome</keyword>
<feature type="region of interest" description="Disordered" evidence="1">
    <location>
        <begin position="60"/>
        <end position="114"/>
    </location>
</feature>
<sequence length="375" mass="40929">MDPNDQNITVDSLDDMLTLSYKKLNQTKRSTRRQAFEIERPLLKDILIYNLCDSVEEVKEHISRQNTPEPGAPPPARDDIPAEAAVDISSQGQQALALKASEQDQGSSSSDTGQVVALDTADQDQRSGIEDTAEDANNNDWWFDDFFNDQDEEDNKGDEDSNLNAHLDAENHLASASDYSQASSPSLSIISTAAIDNCLLAFQERNHAAPQAVSFAASTSSTNDDEAQGYGSTNKENSTLNNAPKILGDIKSAAEGSNEASKASAEASNTNKRSAASMEDADINQNSPGTSNGLPLPSEPRKKLRPNSTYQQSTISIVTNPKEPATYPVIIDKENVPCTKSLAGKRKRDYGYEDGEIDYDEEAKPRKFLKTNKRF</sequence>
<evidence type="ECO:0000313" key="3">
    <source>
        <dbReference type="Proteomes" id="UP000054107"/>
    </source>
</evidence>
<feature type="compositionally biased region" description="Polar residues" evidence="1">
    <location>
        <begin position="283"/>
        <end position="293"/>
    </location>
</feature>
<evidence type="ECO:0000313" key="2">
    <source>
        <dbReference type="EMBL" id="CEP20043.1"/>
    </source>
</evidence>
<dbReference type="AlphaFoldDB" id="A0A0B7NXE5"/>
<proteinExistence type="predicted"/>
<dbReference type="EMBL" id="LN734204">
    <property type="protein sequence ID" value="CEP20043.1"/>
    <property type="molecule type" value="Genomic_DNA"/>
</dbReference>